<proteinExistence type="predicted"/>
<evidence type="ECO:0000256" key="1">
    <source>
        <dbReference type="SAM" id="SignalP"/>
    </source>
</evidence>
<accession>A0ABX1KBI1</accession>
<feature type="chain" id="PRO_5047111517" evidence="1">
    <location>
        <begin position="21"/>
        <end position="323"/>
    </location>
</feature>
<gene>
    <name evidence="2" type="ORF">HF576_07430</name>
</gene>
<sequence>MRTRTPLALLLATGLVVTLAACSGPSGSGAPKPEDSPLNEYMSAVWGGDLSEDEQRERFEKENAEREELVAECMSEEGFEYIPNTGGSSISFGSDDAWKPDDREWVAQYGYGMINSPMSEEPPTDQEEWVDPNQDYIMSLPESEQTAFYETLHGPPMPEDQMNEDGSYEYDWEQAGCYGWAQHEVEQKNPAMADEFEPLMKAMEEFWTKTQESNAFDEINAAWSSCMADAGHPGYDAQMDAQMEFNEELNAYYENQTEWVEDDPKLAEIGEREIEVALADLDCREETDYRKVQLDIQFALEEEFIADHKADLDALKAAAEQGR</sequence>
<dbReference type="Proteomes" id="UP001429745">
    <property type="component" value="Unassembled WGS sequence"/>
</dbReference>
<dbReference type="RefSeq" id="WP_168912187.1">
    <property type="nucleotide sequence ID" value="NZ_JABACI010000002.1"/>
</dbReference>
<reference evidence="2 3" key="1">
    <citation type="submission" date="2020-04" db="EMBL/GenBank/DDBJ databases">
        <title>CFH 90308 Microbacterium sp.</title>
        <authorList>
            <person name="Nie G."/>
            <person name="Ming H."/>
            <person name="Xia T."/>
        </authorList>
    </citation>
    <scope>NUCLEOTIDE SEQUENCE [LARGE SCALE GENOMIC DNA]</scope>
    <source>
        <strain evidence="2 3">CFH 90308</strain>
    </source>
</reference>
<protein>
    <submittedName>
        <fullName evidence="2">Uncharacterized protein</fullName>
    </submittedName>
</protein>
<organism evidence="2 3">
    <name type="scientific">Microbacterium salsuginis</name>
    <dbReference type="NCBI Taxonomy" id="2722803"/>
    <lineage>
        <taxon>Bacteria</taxon>
        <taxon>Bacillati</taxon>
        <taxon>Actinomycetota</taxon>
        <taxon>Actinomycetes</taxon>
        <taxon>Micrococcales</taxon>
        <taxon>Microbacteriaceae</taxon>
        <taxon>Microbacterium</taxon>
    </lineage>
</organism>
<dbReference type="EMBL" id="JABACI010000002">
    <property type="protein sequence ID" value="NLP83673.1"/>
    <property type="molecule type" value="Genomic_DNA"/>
</dbReference>
<evidence type="ECO:0000313" key="3">
    <source>
        <dbReference type="Proteomes" id="UP001429745"/>
    </source>
</evidence>
<feature type="signal peptide" evidence="1">
    <location>
        <begin position="1"/>
        <end position="20"/>
    </location>
</feature>
<keyword evidence="3" id="KW-1185">Reference proteome</keyword>
<dbReference type="PROSITE" id="PS51257">
    <property type="entry name" value="PROKAR_LIPOPROTEIN"/>
    <property type="match status" value="1"/>
</dbReference>
<comment type="caution">
    <text evidence="2">The sequence shown here is derived from an EMBL/GenBank/DDBJ whole genome shotgun (WGS) entry which is preliminary data.</text>
</comment>
<name>A0ABX1KBI1_9MICO</name>
<keyword evidence="1" id="KW-0732">Signal</keyword>
<evidence type="ECO:0000313" key="2">
    <source>
        <dbReference type="EMBL" id="NLP83673.1"/>
    </source>
</evidence>